<dbReference type="Proteomes" id="UP000237423">
    <property type="component" value="Unassembled WGS sequence"/>
</dbReference>
<dbReference type="AlphaFoldDB" id="A0A2S5CIU9"/>
<sequence length="292" mass="33653">MRTTGKKSNECCYWAGIGIKLPTLYIIGNGSGQIPDKDQYQPCVIFNPPKGYQPTGLEVGISNWKQYGSKDKQRYFVVESSFLDKPQIELLEQGLANFVQALQENLDCFPSTGLVAVHYGIHISKQVNVYRMPLKPSLERPLDMFQRKPLPCVFHNWLGERRIGFNLINLMDSDRLSWPSLYLDKPPSEYPIAQTDPFLELLALFKASPLEDNKSALIAGFQTLSQYEPTAWLNYAKGEMLKSLEPYFFLDRDSRYTSNWWLYDYAASKPLDKILHILMWCQQKLYLRKGGL</sequence>
<evidence type="ECO:0000313" key="2">
    <source>
        <dbReference type="Proteomes" id="UP000237423"/>
    </source>
</evidence>
<protein>
    <submittedName>
        <fullName evidence="1">Uncharacterized protein</fullName>
    </submittedName>
</protein>
<proteinExistence type="predicted"/>
<reference evidence="1 2" key="1">
    <citation type="submission" date="2017-11" db="EMBL/GenBank/DDBJ databases">
        <title>Draft Genome Sequence of Methylobacter psychrotolerans Sph1T, an Obligate Methanotroph from Low-Temperature Environments.</title>
        <authorList>
            <person name="Oshkin I.Y."/>
            <person name="Miroshnikov K."/>
            <person name="Belova S.E."/>
            <person name="Korzhenkov A."/>
            <person name="Toshchakov S.V."/>
            <person name="Dedysh S.N."/>
        </authorList>
    </citation>
    <scope>NUCLEOTIDE SEQUENCE [LARGE SCALE GENOMIC DNA]</scope>
    <source>
        <strain evidence="1 2">Sph1</strain>
    </source>
</reference>
<dbReference type="RefSeq" id="WP_103975256.1">
    <property type="nucleotide sequence ID" value="NZ_PGFZ01000009.1"/>
</dbReference>
<accession>A0A2S5CIU9</accession>
<comment type="caution">
    <text evidence="1">The sequence shown here is derived from an EMBL/GenBank/DDBJ whole genome shotgun (WGS) entry which is preliminary data.</text>
</comment>
<name>A0A2S5CIU9_9GAMM</name>
<organism evidence="1 2">
    <name type="scientific">Methylovulum psychrotolerans</name>
    <dbReference type="NCBI Taxonomy" id="1704499"/>
    <lineage>
        <taxon>Bacteria</taxon>
        <taxon>Pseudomonadati</taxon>
        <taxon>Pseudomonadota</taxon>
        <taxon>Gammaproteobacteria</taxon>
        <taxon>Methylococcales</taxon>
        <taxon>Methylococcaceae</taxon>
        <taxon>Methylovulum</taxon>
    </lineage>
</organism>
<gene>
    <name evidence="1" type="ORF">AADEFJLK_03616</name>
</gene>
<evidence type="ECO:0000313" key="1">
    <source>
        <dbReference type="EMBL" id="POZ50719.1"/>
    </source>
</evidence>
<dbReference type="EMBL" id="PGFZ01000009">
    <property type="protein sequence ID" value="POZ50719.1"/>
    <property type="molecule type" value="Genomic_DNA"/>
</dbReference>